<dbReference type="PANTHER" id="PTHR43827:SF3">
    <property type="entry name" value="NADP-DEPENDENT OXIDOREDUCTASE DOMAIN-CONTAINING PROTEIN"/>
    <property type="match status" value="1"/>
</dbReference>
<evidence type="ECO:0000256" key="4">
    <source>
        <dbReference type="PIRSR" id="PIRSR000097-1"/>
    </source>
</evidence>
<dbReference type="GO" id="GO:0016616">
    <property type="term" value="F:oxidoreductase activity, acting on the CH-OH group of donors, NAD or NADP as acceptor"/>
    <property type="evidence" value="ECO:0007669"/>
    <property type="project" value="UniProtKB-ARBA"/>
</dbReference>
<dbReference type="OrthoDB" id="9804790at2"/>
<keyword evidence="3" id="KW-0560">Oxidoreductase</keyword>
<dbReference type="FunFam" id="3.20.20.100:FF:000015">
    <property type="entry name" value="Oxidoreductase, aldo/keto reductase family"/>
    <property type="match status" value="1"/>
</dbReference>
<dbReference type="InterPro" id="IPR018170">
    <property type="entry name" value="Aldo/ket_reductase_CS"/>
</dbReference>
<comment type="similarity">
    <text evidence="1">Belongs to the aldo/keto reductase family.</text>
</comment>
<evidence type="ECO:0000313" key="8">
    <source>
        <dbReference type="EMBL" id="GCB30487.1"/>
    </source>
</evidence>
<evidence type="ECO:0000256" key="6">
    <source>
        <dbReference type="PIRSR" id="PIRSR000097-3"/>
    </source>
</evidence>
<dbReference type="PROSITE" id="PS00062">
    <property type="entry name" value="ALDOKETO_REDUCTASE_2"/>
    <property type="match status" value="1"/>
</dbReference>
<dbReference type="SUPFAM" id="SSF51430">
    <property type="entry name" value="NAD(P)-linked oxidoreductase"/>
    <property type="match status" value="1"/>
</dbReference>
<reference evidence="8 9" key="1">
    <citation type="submission" date="2018-10" db="EMBL/GenBank/DDBJ databases">
        <title>Draft Genome Sequence of Anaerotignum sp. KCTC 15736.</title>
        <authorList>
            <person name="Choi S.H."/>
            <person name="Kim J.S."/>
            <person name="Kang S.W."/>
            <person name="Lee J.S."/>
            <person name="Park S.H."/>
        </authorList>
    </citation>
    <scope>NUCLEOTIDE SEQUENCE [LARGE SCALE GENOMIC DNA]</scope>
    <source>
        <strain evidence="8 9">KCTC 15736</strain>
    </source>
</reference>
<dbReference type="Proteomes" id="UP000287361">
    <property type="component" value="Unassembled WGS sequence"/>
</dbReference>
<dbReference type="PIRSF" id="PIRSF000097">
    <property type="entry name" value="AKR"/>
    <property type="match status" value="1"/>
</dbReference>
<comment type="caution">
    <text evidence="8">The sequence shown here is derived from an EMBL/GenBank/DDBJ whole genome shotgun (WGS) entry which is preliminary data.</text>
</comment>
<dbReference type="InterPro" id="IPR020471">
    <property type="entry name" value="AKR"/>
</dbReference>
<dbReference type="PRINTS" id="PR00069">
    <property type="entry name" value="ALDKETRDTASE"/>
</dbReference>
<evidence type="ECO:0000313" key="9">
    <source>
        <dbReference type="Proteomes" id="UP000287361"/>
    </source>
</evidence>
<accession>A0A401LG51</accession>
<dbReference type="PANTHER" id="PTHR43827">
    <property type="entry name" value="2,5-DIKETO-D-GLUCONIC ACID REDUCTASE"/>
    <property type="match status" value="1"/>
</dbReference>
<dbReference type="AlphaFoldDB" id="A0A401LG51"/>
<dbReference type="PROSITE" id="PS00063">
    <property type="entry name" value="ALDOKETO_REDUCTASE_3"/>
    <property type="match status" value="1"/>
</dbReference>
<keyword evidence="2" id="KW-0521">NADP</keyword>
<gene>
    <name evidence="8" type="ORF">KGMB03357_21480</name>
</gene>
<dbReference type="EMBL" id="BHVZ01000014">
    <property type="protein sequence ID" value="GCB30487.1"/>
    <property type="molecule type" value="Genomic_DNA"/>
</dbReference>
<dbReference type="InterPro" id="IPR036812">
    <property type="entry name" value="NAD(P)_OxRdtase_dom_sf"/>
</dbReference>
<feature type="domain" description="NADP-dependent oxidoreductase" evidence="7">
    <location>
        <begin position="15"/>
        <end position="256"/>
    </location>
</feature>
<feature type="site" description="Lowers pKa of active site Tyr" evidence="6">
    <location>
        <position position="73"/>
    </location>
</feature>
<proteinExistence type="inferred from homology"/>
<keyword evidence="9" id="KW-1185">Reference proteome</keyword>
<evidence type="ECO:0000256" key="5">
    <source>
        <dbReference type="PIRSR" id="PIRSR000097-2"/>
    </source>
</evidence>
<evidence type="ECO:0000256" key="1">
    <source>
        <dbReference type="ARBA" id="ARBA00007905"/>
    </source>
</evidence>
<evidence type="ECO:0000256" key="3">
    <source>
        <dbReference type="ARBA" id="ARBA00023002"/>
    </source>
</evidence>
<name>A0A401LG51_9FIRM</name>
<protein>
    <submittedName>
        <fullName evidence="8">2,5-diketo-D-gluconic acid reductase</fullName>
    </submittedName>
</protein>
<dbReference type="Pfam" id="PF00248">
    <property type="entry name" value="Aldo_ket_red"/>
    <property type="match status" value="1"/>
</dbReference>
<dbReference type="InterPro" id="IPR023210">
    <property type="entry name" value="NADP_OxRdtase_dom"/>
</dbReference>
<evidence type="ECO:0000256" key="2">
    <source>
        <dbReference type="ARBA" id="ARBA00022857"/>
    </source>
</evidence>
<evidence type="ECO:0000259" key="7">
    <source>
        <dbReference type="Pfam" id="PF00248"/>
    </source>
</evidence>
<feature type="active site" description="Proton donor" evidence="4">
    <location>
        <position position="48"/>
    </location>
</feature>
<feature type="binding site" evidence="5">
    <location>
        <position position="106"/>
    </location>
    <ligand>
        <name>substrate</name>
    </ligand>
</feature>
<sequence>MEYVTLNNGVQLPMIGFGTWDVRGEAGKKTILTALDSGYRLIDTGQMYENEDIVGQAVKESGLERKEVFLTTKLYRPCVTYEKAKAVIEKSLQALQTDYIDLLLIHEPYDSALEMYEAMKEAYRAGKVRAIGISNFNEKKYQAFVAACDIVPAVSQVESHVYYPQLALQKEMEKHGTQMQSWASFTEGRKNIFAEPLLQELGNKYGKTSAQIALRYLVQNKIAVIPKSVHQERMKQNLAVFDFEISQEDMKKIEKLDGGKTLFGWY</sequence>
<dbReference type="Gene3D" id="3.20.20.100">
    <property type="entry name" value="NADP-dependent oxidoreductase domain"/>
    <property type="match status" value="1"/>
</dbReference>
<organism evidence="8 9">
    <name type="scientific">Anaerotignum faecicola</name>
    <dbReference type="NCBI Taxonomy" id="2358141"/>
    <lineage>
        <taxon>Bacteria</taxon>
        <taxon>Bacillati</taxon>
        <taxon>Bacillota</taxon>
        <taxon>Clostridia</taxon>
        <taxon>Lachnospirales</taxon>
        <taxon>Anaerotignaceae</taxon>
        <taxon>Anaerotignum</taxon>
    </lineage>
</organism>